<feature type="region of interest" description="Disordered" evidence="2">
    <location>
        <begin position="198"/>
        <end position="217"/>
    </location>
</feature>
<feature type="compositionally biased region" description="Gly residues" evidence="2">
    <location>
        <begin position="228"/>
        <end position="239"/>
    </location>
</feature>
<evidence type="ECO:0000256" key="2">
    <source>
        <dbReference type="SAM" id="MobiDB-lite"/>
    </source>
</evidence>
<dbReference type="OrthoDB" id="10677950at2759"/>
<feature type="compositionally biased region" description="Low complexity" evidence="2">
    <location>
        <begin position="199"/>
        <end position="208"/>
    </location>
</feature>
<organism evidence="3 4">
    <name type="scientific">Edaphochlamys debaryana</name>
    <dbReference type="NCBI Taxonomy" id="47281"/>
    <lineage>
        <taxon>Eukaryota</taxon>
        <taxon>Viridiplantae</taxon>
        <taxon>Chlorophyta</taxon>
        <taxon>core chlorophytes</taxon>
        <taxon>Chlorophyceae</taxon>
        <taxon>CS clade</taxon>
        <taxon>Chlamydomonadales</taxon>
        <taxon>Chlamydomonadales incertae sedis</taxon>
        <taxon>Edaphochlamys</taxon>
    </lineage>
</organism>
<dbReference type="Proteomes" id="UP000612055">
    <property type="component" value="Unassembled WGS sequence"/>
</dbReference>
<dbReference type="EMBL" id="JAEHOE010000098">
    <property type="protein sequence ID" value="KAG2487338.1"/>
    <property type="molecule type" value="Genomic_DNA"/>
</dbReference>
<evidence type="ECO:0000313" key="4">
    <source>
        <dbReference type="Proteomes" id="UP000612055"/>
    </source>
</evidence>
<protein>
    <submittedName>
        <fullName evidence="3">Uncharacterized protein</fullName>
    </submittedName>
</protein>
<keyword evidence="1" id="KW-0175">Coiled coil</keyword>
<proteinExistence type="predicted"/>
<feature type="coiled-coil region" evidence="1">
    <location>
        <begin position="65"/>
        <end position="96"/>
    </location>
</feature>
<comment type="caution">
    <text evidence="3">The sequence shown here is derived from an EMBL/GenBank/DDBJ whole genome shotgun (WGS) entry which is preliminary data.</text>
</comment>
<feature type="region of interest" description="Disordered" evidence="2">
    <location>
        <begin position="224"/>
        <end position="255"/>
    </location>
</feature>
<feature type="region of interest" description="Disordered" evidence="2">
    <location>
        <begin position="1"/>
        <end position="20"/>
    </location>
</feature>
<gene>
    <name evidence="3" type="ORF">HYH03_014054</name>
</gene>
<evidence type="ECO:0000313" key="3">
    <source>
        <dbReference type="EMBL" id="KAG2487338.1"/>
    </source>
</evidence>
<dbReference type="AlphaFoldDB" id="A0A835XNJ6"/>
<name>A0A835XNJ6_9CHLO</name>
<evidence type="ECO:0000256" key="1">
    <source>
        <dbReference type="SAM" id="Coils"/>
    </source>
</evidence>
<keyword evidence="4" id="KW-1185">Reference proteome</keyword>
<sequence>MKDMSSDPYGEGPDELQYKSYRESDIKHLKQRIVRVEMQRSQMGAKLMQYSRVYQSQMSTMSQQLAEARRDSYELREQLDTTRADLRTALGRLEQAAAAHAELALIAALPQVPRDLRIRLSALFSTAASVGLPMPSGSGFNTMSGSGFGSGTAPLASFGLGPGGGAGGGASALAAATFAATSPAGAVSPALQSFIDQASGTGLRPSSPGLGGGASGPLFQRVAAEHSGGSGSGSGGGASPKGRFSPGRNNYVNRSYGNSGTSTAVSAAVSTYRAAAVAGGGGGGARASGLRAAVTGGGGGGEFLEFAAPSLSDSGIHNLHDMYGSAAAAGGTAAAPRASSLGGGYQLPPLSQVVHEMAVNGGGGGTGPPPAVGYGRRSVVGFGSV</sequence>
<accession>A0A835XNJ6</accession>
<reference evidence="3" key="1">
    <citation type="journal article" date="2020" name="bioRxiv">
        <title>Comparative genomics of Chlamydomonas.</title>
        <authorList>
            <person name="Craig R.J."/>
            <person name="Hasan A.R."/>
            <person name="Ness R.W."/>
            <person name="Keightley P.D."/>
        </authorList>
    </citation>
    <scope>NUCLEOTIDE SEQUENCE</scope>
    <source>
        <strain evidence="3">CCAP 11/70</strain>
    </source>
</reference>